<dbReference type="Pfam" id="PF00001">
    <property type="entry name" value="7tm_1"/>
    <property type="match status" value="1"/>
</dbReference>
<keyword evidence="8" id="KW-1185">Reference proteome</keyword>
<dbReference type="AlphaFoldDB" id="A0AAD9P452"/>
<reference evidence="7" key="1">
    <citation type="journal article" date="2023" name="Mol. Biol. Evol.">
        <title>Third-Generation Sequencing Reveals the Adaptive Role of the Epigenome in Three Deep-Sea Polychaetes.</title>
        <authorList>
            <person name="Perez M."/>
            <person name="Aroh O."/>
            <person name="Sun Y."/>
            <person name="Lan Y."/>
            <person name="Juniper S.K."/>
            <person name="Young C.R."/>
            <person name="Angers B."/>
            <person name="Qian P.Y."/>
        </authorList>
    </citation>
    <scope>NUCLEOTIDE SEQUENCE</scope>
    <source>
        <strain evidence="7">R07B-5</strain>
    </source>
</reference>
<feature type="domain" description="G-protein coupled receptors family 1 profile" evidence="6">
    <location>
        <begin position="15"/>
        <end position="350"/>
    </location>
</feature>
<dbReference type="SUPFAM" id="SSF81321">
    <property type="entry name" value="Family A G protein-coupled receptor-like"/>
    <property type="match status" value="1"/>
</dbReference>
<sequence>MVYGTPVIILIGLFGNALSLVVFSCTHLERASSSLYMCLLSVADICFLGALLVVWLDRIGVSLLGSFGWCQMVVFVSHSCGFLSTWSVVSFTVERYVNVFHPLRRDTFCTKRRANVIVASLVSFALVVYAYTVFSYDTLRLGPAAVCAPRPGHHHIVTAMTAVDTFVACVVPSLFIVVLNARLIRKFRQYKVELSVTRDFGDTVPIVGSDAPFDATVNYPLVVYHAGSRAIAATIIPTSCNVRIQFAPAEGASSGNDSASHGCNRMTSVAPLAGCQRALRERCKLRKARMLLALSSVIILLGLPSHVLRTQFTVRHLFHASRRMSSVEWELHEFFQLLYFLGFAVNFFIYNMCGHQFRRELHRLCGRCRYTLCKYKSHLLRPRKRSKRNSEVWVQLERVS</sequence>
<dbReference type="PROSITE" id="PS50262">
    <property type="entry name" value="G_PROTEIN_RECEP_F1_2"/>
    <property type="match status" value="1"/>
</dbReference>
<feature type="transmembrane region" description="Helical" evidence="5">
    <location>
        <begin position="6"/>
        <end position="23"/>
    </location>
</feature>
<comment type="caution">
    <text evidence="7">The sequence shown here is derived from an EMBL/GenBank/DDBJ whole genome shotgun (WGS) entry which is preliminary data.</text>
</comment>
<evidence type="ECO:0000313" key="8">
    <source>
        <dbReference type="Proteomes" id="UP001209878"/>
    </source>
</evidence>
<dbReference type="InterPro" id="IPR017452">
    <property type="entry name" value="GPCR_Rhodpsn_7TM"/>
</dbReference>
<evidence type="ECO:0000256" key="1">
    <source>
        <dbReference type="ARBA" id="ARBA00004370"/>
    </source>
</evidence>
<keyword evidence="3 5" id="KW-1133">Transmembrane helix</keyword>
<dbReference type="GO" id="GO:0016020">
    <property type="term" value="C:membrane"/>
    <property type="evidence" value="ECO:0007669"/>
    <property type="project" value="UniProtKB-SubCell"/>
</dbReference>
<comment type="subcellular location">
    <subcellularLocation>
        <location evidence="1">Membrane</location>
    </subcellularLocation>
</comment>
<evidence type="ECO:0000256" key="2">
    <source>
        <dbReference type="ARBA" id="ARBA00022692"/>
    </source>
</evidence>
<feature type="transmembrane region" description="Helical" evidence="5">
    <location>
        <begin position="114"/>
        <end position="136"/>
    </location>
</feature>
<keyword evidence="4 5" id="KW-0472">Membrane</keyword>
<feature type="transmembrane region" description="Helical" evidence="5">
    <location>
        <begin position="156"/>
        <end position="181"/>
    </location>
</feature>
<dbReference type="InterPro" id="IPR000276">
    <property type="entry name" value="GPCR_Rhodpsn"/>
</dbReference>
<evidence type="ECO:0000256" key="5">
    <source>
        <dbReference type="SAM" id="Phobius"/>
    </source>
</evidence>
<evidence type="ECO:0000259" key="6">
    <source>
        <dbReference type="PROSITE" id="PS50262"/>
    </source>
</evidence>
<feature type="transmembrane region" description="Helical" evidence="5">
    <location>
        <begin position="290"/>
        <end position="308"/>
    </location>
</feature>
<gene>
    <name evidence="7" type="ORF">NP493_160g02008</name>
</gene>
<dbReference type="InterPro" id="IPR052954">
    <property type="entry name" value="GPCR-Ligand_Int"/>
</dbReference>
<dbReference type="PANTHER" id="PTHR46641">
    <property type="entry name" value="FMRFAMIDE RECEPTOR-RELATED"/>
    <property type="match status" value="1"/>
</dbReference>
<evidence type="ECO:0000256" key="3">
    <source>
        <dbReference type="ARBA" id="ARBA00022989"/>
    </source>
</evidence>
<dbReference type="PROSITE" id="PS00237">
    <property type="entry name" value="G_PROTEIN_RECEP_F1_1"/>
    <property type="match status" value="1"/>
</dbReference>
<name>A0AAD9P452_RIDPI</name>
<feature type="transmembrane region" description="Helical" evidence="5">
    <location>
        <begin position="35"/>
        <end position="55"/>
    </location>
</feature>
<dbReference type="PANTHER" id="PTHR46641:SF25">
    <property type="entry name" value="CNMAMIDE RECEPTOR-RELATED"/>
    <property type="match status" value="1"/>
</dbReference>
<keyword evidence="2 5" id="KW-0812">Transmembrane</keyword>
<evidence type="ECO:0000256" key="4">
    <source>
        <dbReference type="ARBA" id="ARBA00023136"/>
    </source>
</evidence>
<feature type="transmembrane region" description="Helical" evidence="5">
    <location>
        <begin position="334"/>
        <end position="353"/>
    </location>
</feature>
<organism evidence="7 8">
    <name type="scientific">Ridgeia piscesae</name>
    <name type="common">Tubeworm</name>
    <dbReference type="NCBI Taxonomy" id="27915"/>
    <lineage>
        <taxon>Eukaryota</taxon>
        <taxon>Metazoa</taxon>
        <taxon>Spiralia</taxon>
        <taxon>Lophotrochozoa</taxon>
        <taxon>Annelida</taxon>
        <taxon>Polychaeta</taxon>
        <taxon>Sedentaria</taxon>
        <taxon>Canalipalpata</taxon>
        <taxon>Sabellida</taxon>
        <taxon>Siboglinidae</taxon>
        <taxon>Ridgeia</taxon>
    </lineage>
</organism>
<dbReference type="Gene3D" id="1.20.1070.10">
    <property type="entry name" value="Rhodopsin 7-helix transmembrane proteins"/>
    <property type="match status" value="1"/>
</dbReference>
<dbReference type="GO" id="GO:0004930">
    <property type="term" value="F:G protein-coupled receptor activity"/>
    <property type="evidence" value="ECO:0007669"/>
    <property type="project" value="InterPro"/>
</dbReference>
<dbReference type="EMBL" id="JAODUO010000160">
    <property type="protein sequence ID" value="KAK2187605.1"/>
    <property type="molecule type" value="Genomic_DNA"/>
</dbReference>
<dbReference type="Proteomes" id="UP001209878">
    <property type="component" value="Unassembled WGS sequence"/>
</dbReference>
<evidence type="ECO:0000313" key="7">
    <source>
        <dbReference type="EMBL" id="KAK2187605.1"/>
    </source>
</evidence>
<accession>A0AAD9P452</accession>
<proteinExistence type="predicted"/>
<feature type="transmembrane region" description="Helical" evidence="5">
    <location>
        <begin position="75"/>
        <end position="93"/>
    </location>
</feature>
<protein>
    <recommendedName>
        <fullName evidence="6">G-protein coupled receptors family 1 profile domain-containing protein</fullName>
    </recommendedName>
</protein>